<evidence type="ECO:0000256" key="7">
    <source>
        <dbReference type="SAM" id="Phobius"/>
    </source>
</evidence>
<feature type="compositionally biased region" description="Basic and acidic residues" evidence="6">
    <location>
        <begin position="28"/>
        <end position="38"/>
    </location>
</feature>
<dbReference type="GO" id="GO:0043565">
    <property type="term" value="F:sequence-specific DNA binding"/>
    <property type="evidence" value="ECO:0007669"/>
    <property type="project" value="TreeGrafter"/>
</dbReference>
<dbReference type="Proteomes" id="UP000490939">
    <property type="component" value="Unassembled WGS sequence"/>
</dbReference>
<evidence type="ECO:0000256" key="1">
    <source>
        <dbReference type="ARBA" id="ARBA00004123"/>
    </source>
</evidence>
<keyword evidence="2" id="KW-0805">Transcription regulation</keyword>
<dbReference type="AlphaFoldDB" id="A0A8H3ZIY0"/>
<evidence type="ECO:0000313" key="11">
    <source>
        <dbReference type="Proteomes" id="UP000447873"/>
    </source>
</evidence>
<evidence type="ECO:0000256" key="5">
    <source>
        <dbReference type="ARBA" id="ARBA00023242"/>
    </source>
</evidence>
<evidence type="ECO:0000256" key="2">
    <source>
        <dbReference type="ARBA" id="ARBA00023015"/>
    </source>
</evidence>
<dbReference type="PANTHER" id="PTHR47540:SF3">
    <property type="entry name" value="ZN(II)2CYS6 TRANSCRIPTION FACTOR (EUROFUNG)"/>
    <property type="match status" value="1"/>
</dbReference>
<feature type="domain" description="Xylanolytic transcriptional activator regulatory" evidence="8">
    <location>
        <begin position="341"/>
        <end position="417"/>
    </location>
</feature>
<keyword evidence="7" id="KW-0472">Membrane</keyword>
<dbReference type="GO" id="GO:0045944">
    <property type="term" value="P:positive regulation of transcription by RNA polymerase II"/>
    <property type="evidence" value="ECO:0007669"/>
    <property type="project" value="TreeGrafter"/>
</dbReference>
<feature type="transmembrane region" description="Helical" evidence="7">
    <location>
        <begin position="579"/>
        <end position="597"/>
    </location>
</feature>
<dbReference type="EMBL" id="WNWS01000069">
    <property type="protein sequence ID" value="KAE9982900.1"/>
    <property type="molecule type" value="Genomic_DNA"/>
</dbReference>
<keyword evidence="5" id="KW-0539">Nucleus</keyword>
<evidence type="ECO:0000256" key="4">
    <source>
        <dbReference type="ARBA" id="ARBA00023163"/>
    </source>
</evidence>
<dbReference type="GO" id="GO:0005634">
    <property type="term" value="C:nucleus"/>
    <property type="evidence" value="ECO:0007669"/>
    <property type="project" value="UniProtKB-SubCell"/>
</dbReference>
<dbReference type="Proteomes" id="UP000447873">
    <property type="component" value="Unassembled WGS sequence"/>
</dbReference>
<feature type="region of interest" description="Disordered" evidence="6">
    <location>
        <begin position="675"/>
        <end position="701"/>
    </location>
</feature>
<dbReference type="Pfam" id="PF04082">
    <property type="entry name" value="Fungal_trans"/>
    <property type="match status" value="1"/>
</dbReference>
<feature type="compositionally biased region" description="Polar residues" evidence="6">
    <location>
        <begin position="12"/>
        <end position="24"/>
    </location>
</feature>
<protein>
    <recommendedName>
        <fullName evidence="8">Xylanolytic transcriptional activator regulatory domain-containing protein</fullName>
    </recommendedName>
</protein>
<gene>
    <name evidence="10" type="ORF">EG327_004340</name>
    <name evidence="9" type="ORF">EG328_010447</name>
</gene>
<feature type="compositionally biased region" description="Polar residues" evidence="6">
    <location>
        <begin position="84"/>
        <end position="101"/>
    </location>
</feature>
<evidence type="ECO:0000313" key="10">
    <source>
        <dbReference type="EMBL" id="KAE9993581.1"/>
    </source>
</evidence>
<evidence type="ECO:0000313" key="12">
    <source>
        <dbReference type="Proteomes" id="UP000490939"/>
    </source>
</evidence>
<keyword evidence="7" id="KW-0812">Transmembrane</keyword>
<dbReference type="CDD" id="cd12148">
    <property type="entry name" value="fungal_TF_MHR"/>
    <property type="match status" value="1"/>
</dbReference>
<evidence type="ECO:0000256" key="6">
    <source>
        <dbReference type="SAM" id="MobiDB-lite"/>
    </source>
</evidence>
<keyword evidence="3" id="KW-0238">DNA-binding</keyword>
<feature type="region of interest" description="Disordered" evidence="6">
    <location>
        <begin position="79"/>
        <end position="108"/>
    </location>
</feature>
<feature type="region of interest" description="Disordered" evidence="6">
    <location>
        <begin position="1"/>
        <end position="38"/>
    </location>
</feature>
<evidence type="ECO:0000256" key="3">
    <source>
        <dbReference type="ARBA" id="ARBA00023125"/>
    </source>
</evidence>
<organism evidence="10 12">
    <name type="scientific">Venturia inaequalis</name>
    <name type="common">Apple scab fungus</name>
    <dbReference type="NCBI Taxonomy" id="5025"/>
    <lineage>
        <taxon>Eukaryota</taxon>
        <taxon>Fungi</taxon>
        <taxon>Dikarya</taxon>
        <taxon>Ascomycota</taxon>
        <taxon>Pezizomycotina</taxon>
        <taxon>Dothideomycetes</taxon>
        <taxon>Pleosporomycetidae</taxon>
        <taxon>Venturiales</taxon>
        <taxon>Venturiaceae</taxon>
        <taxon>Venturia</taxon>
    </lineage>
</organism>
<name>A0A8H3ZIY0_VENIN</name>
<sequence>MTPPAGHDARQTSDSSPPARSQLRSAGRRKEDRGRVRVSRACDRLRKHDALESALVYFATEQVYDVNIQPLDDAAAAATGERGISTQSHPSDQAVNGTGDTVVSPVDPVDGYPAEESIAFQADQTASSLDTVGVVSSRASLEPAQETDLQTHYVGPSSGVSFLRRVQKSLHQTSSFTHSSSIFAFGDAPLPDFDPAFFFLPPKSEAEDLVARYFDFAVPTHRFLHRPTIETWLNEFYHTKGSMTNEKDALGRSALLLMIFAQAIDYMPNSNAQDNSKIRHVATRTPSLIEFHRDLTMLSARYFLAADHRLSKERGEVRLTSVQARLCQCFFLLSQSRINHCWNLFGTTAHLALAIGLNRRRRWDTSNRYDLIELECCRRVFWCAYSLDNYLSASLGRPRTFKDEDIDQELPICVNDSSIFRDRINTTLNKTQSIMFAPVAHISLSRIVSLVLRDLYPIFPLSPSDRVKFALRYSSDLWNWRLNLPKFLEAEELDSSMLLPLYQRQRNVLNLSFWHALILVYRPFLLSNFASLTRINNTSCQGTVTDTETAKNVAECLKAAMNIVKVVDDLAQAGQMFRAFWFTAYYSFCAVVVLYVYCIQQQCSLPETYQTYFDAAVKCQNQIHQVGTKESLHQRYYVVLEELRREAVHQMENRSRLAHAETVNGQHGVQNMVQSATKEQHSNADTASDHPLDTGLGNGNGCHMMPDGNVFGESPSSLMAEMTSWGEFASLVTGGSGLDMLFSGDMNSSWDIPQNSNFEALM</sequence>
<comment type="subcellular location">
    <subcellularLocation>
        <location evidence="1">Nucleus</location>
    </subcellularLocation>
</comment>
<accession>A0A8H3ZIY0</accession>
<dbReference type="InterPro" id="IPR007219">
    <property type="entry name" value="XnlR_reg_dom"/>
</dbReference>
<dbReference type="PANTHER" id="PTHR47540">
    <property type="entry name" value="THIAMINE REPRESSIBLE GENES REGULATORY PROTEIN THI5"/>
    <property type="match status" value="1"/>
</dbReference>
<dbReference type="GO" id="GO:0008270">
    <property type="term" value="F:zinc ion binding"/>
    <property type="evidence" value="ECO:0007669"/>
    <property type="project" value="InterPro"/>
</dbReference>
<dbReference type="EMBL" id="WNWR01000026">
    <property type="protein sequence ID" value="KAE9993581.1"/>
    <property type="molecule type" value="Genomic_DNA"/>
</dbReference>
<keyword evidence="4" id="KW-0804">Transcription</keyword>
<reference evidence="10 12" key="1">
    <citation type="submission" date="2019-07" db="EMBL/GenBank/DDBJ databases">
        <title>Venturia inaequalis Genome Resource.</title>
        <authorList>
            <person name="Lichtner F.J."/>
        </authorList>
    </citation>
    <scope>NUCLEOTIDE SEQUENCE [LARGE SCALE GENOMIC DNA]</scope>
    <source>
        <strain evidence="9 11">120213</strain>
        <strain evidence="10 12">DMI_063113</strain>
    </source>
</reference>
<feature type="compositionally biased region" description="Basic and acidic residues" evidence="6">
    <location>
        <begin position="678"/>
        <end position="692"/>
    </location>
</feature>
<evidence type="ECO:0000313" key="9">
    <source>
        <dbReference type="EMBL" id="KAE9982900.1"/>
    </source>
</evidence>
<keyword evidence="7" id="KW-1133">Transmembrane helix</keyword>
<dbReference type="SMART" id="SM00906">
    <property type="entry name" value="Fungal_trans"/>
    <property type="match status" value="1"/>
</dbReference>
<dbReference type="InterPro" id="IPR051711">
    <property type="entry name" value="Stress_Response_Reg"/>
</dbReference>
<proteinExistence type="predicted"/>
<keyword evidence="12" id="KW-1185">Reference proteome</keyword>
<evidence type="ECO:0000259" key="8">
    <source>
        <dbReference type="SMART" id="SM00906"/>
    </source>
</evidence>
<dbReference type="GO" id="GO:0006351">
    <property type="term" value="P:DNA-templated transcription"/>
    <property type="evidence" value="ECO:0007669"/>
    <property type="project" value="InterPro"/>
</dbReference>
<comment type="caution">
    <text evidence="10">The sequence shown here is derived from an EMBL/GenBank/DDBJ whole genome shotgun (WGS) entry which is preliminary data.</text>
</comment>